<dbReference type="Proteomes" id="UP000087171">
    <property type="component" value="Chromosome Ca8"/>
</dbReference>
<dbReference type="AlphaFoldDB" id="A0A1S2YZG1"/>
<dbReference type="OrthoDB" id="1495935at2759"/>
<dbReference type="eggNOG" id="ENOG502SCWB">
    <property type="taxonomic scope" value="Eukaryota"/>
</dbReference>
<gene>
    <name evidence="3" type="primary">LOC101498814</name>
</gene>
<evidence type="ECO:0000313" key="2">
    <source>
        <dbReference type="Proteomes" id="UP000087171"/>
    </source>
</evidence>
<organism evidence="2 3">
    <name type="scientific">Cicer arietinum</name>
    <name type="common">Chickpea</name>
    <name type="synonym">Garbanzo</name>
    <dbReference type="NCBI Taxonomy" id="3827"/>
    <lineage>
        <taxon>Eukaryota</taxon>
        <taxon>Viridiplantae</taxon>
        <taxon>Streptophyta</taxon>
        <taxon>Embryophyta</taxon>
        <taxon>Tracheophyta</taxon>
        <taxon>Spermatophyta</taxon>
        <taxon>Magnoliopsida</taxon>
        <taxon>eudicotyledons</taxon>
        <taxon>Gunneridae</taxon>
        <taxon>Pentapetalae</taxon>
        <taxon>rosids</taxon>
        <taxon>fabids</taxon>
        <taxon>Fabales</taxon>
        <taxon>Fabaceae</taxon>
        <taxon>Papilionoideae</taxon>
        <taxon>50 kb inversion clade</taxon>
        <taxon>NPAAA clade</taxon>
        <taxon>Hologalegina</taxon>
        <taxon>IRL clade</taxon>
        <taxon>Cicereae</taxon>
        <taxon>Cicer</taxon>
    </lineage>
</organism>
<reference evidence="3" key="2">
    <citation type="submission" date="2025-08" db="UniProtKB">
        <authorList>
            <consortium name="RefSeq"/>
        </authorList>
    </citation>
    <scope>IDENTIFICATION</scope>
    <source>
        <tissue evidence="3">Etiolated seedlings</tissue>
    </source>
</reference>
<protein>
    <submittedName>
        <fullName evidence="3">Uncharacterized protein LOC101498814 isoform X1</fullName>
    </submittedName>
</protein>
<feature type="region of interest" description="Disordered" evidence="1">
    <location>
        <begin position="43"/>
        <end position="69"/>
    </location>
</feature>
<proteinExistence type="predicted"/>
<evidence type="ECO:0000313" key="3">
    <source>
        <dbReference type="RefSeq" id="XP_004512353.1"/>
    </source>
</evidence>
<keyword evidence="2" id="KW-1185">Reference proteome</keyword>
<sequence length="134" mass="15318">MSSQLVSDVRCDTLMHYAASYGERGSNNYKLTRRQTYEYHRIEKNSISPEEGNFKEHNNNEKSAKRSTNYQARQQAQKLHRLGFSYLASSFIYIVIKVKALYNGFLGDVASESRIVGIEAPMAEPYFSVPVIPN</sequence>
<name>A0A1S2YZG1_CICAR</name>
<reference evidence="2" key="1">
    <citation type="journal article" date="2013" name="Nat. Biotechnol.">
        <title>Draft genome sequence of chickpea (Cicer arietinum) provides a resource for trait improvement.</title>
        <authorList>
            <person name="Varshney R.K."/>
            <person name="Song C."/>
            <person name="Saxena R.K."/>
            <person name="Azam S."/>
            <person name="Yu S."/>
            <person name="Sharpe A.G."/>
            <person name="Cannon S."/>
            <person name="Baek J."/>
            <person name="Rosen B.D."/>
            <person name="Tar'an B."/>
            <person name="Millan T."/>
            <person name="Zhang X."/>
            <person name="Ramsay L.D."/>
            <person name="Iwata A."/>
            <person name="Wang Y."/>
            <person name="Nelson W."/>
            <person name="Farmer A.D."/>
            <person name="Gaur P.M."/>
            <person name="Soderlund C."/>
            <person name="Penmetsa R.V."/>
            <person name="Xu C."/>
            <person name="Bharti A.K."/>
            <person name="He W."/>
            <person name="Winter P."/>
            <person name="Zhao S."/>
            <person name="Hane J.K."/>
            <person name="Carrasquilla-Garcia N."/>
            <person name="Condie J.A."/>
            <person name="Upadhyaya H.D."/>
            <person name="Luo M.C."/>
            <person name="Thudi M."/>
            <person name="Gowda C.L."/>
            <person name="Singh N.P."/>
            <person name="Lichtenzveig J."/>
            <person name="Gali K.K."/>
            <person name="Rubio J."/>
            <person name="Nadarajan N."/>
            <person name="Dolezel J."/>
            <person name="Bansal K.C."/>
            <person name="Xu X."/>
            <person name="Edwards D."/>
            <person name="Zhang G."/>
            <person name="Kahl G."/>
            <person name="Gil J."/>
            <person name="Singh K.B."/>
            <person name="Datta S.K."/>
            <person name="Jackson S.A."/>
            <person name="Wang J."/>
            <person name="Cook D.R."/>
        </authorList>
    </citation>
    <scope>NUCLEOTIDE SEQUENCE [LARGE SCALE GENOMIC DNA]</scope>
    <source>
        <strain evidence="2">cv. CDC Frontier</strain>
    </source>
</reference>
<dbReference type="RefSeq" id="XP_004512353.1">
    <property type="nucleotide sequence ID" value="XM_004512296.3"/>
</dbReference>
<dbReference type="KEGG" id="cam:101498814"/>
<evidence type="ECO:0000256" key="1">
    <source>
        <dbReference type="SAM" id="MobiDB-lite"/>
    </source>
</evidence>
<feature type="compositionally biased region" description="Basic and acidic residues" evidence="1">
    <location>
        <begin position="52"/>
        <end position="64"/>
    </location>
</feature>
<accession>A0A1S2YZG1</accession>
<dbReference type="PaxDb" id="3827-XP_004512353.1"/>
<dbReference type="GeneID" id="101498814"/>